<protein>
    <submittedName>
        <fullName evidence="1">Uncharacterized protein</fullName>
    </submittedName>
</protein>
<sequence length="39" mass="4438">MVGLWIEDGSALRFLEAQIEESFDGILFEKPPHHRRAAA</sequence>
<organism evidence="1 2">
    <name type="scientific">Rhodopseudomonas rhenobacensis</name>
    <dbReference type="NCBI Taxonomy" id="87461"/>
    <lineage>
        <taxon>Bacteria</taxon>
        <taxon>Pseudomonadati</taxon>
        <taxon>Pseudomonadota</taxon>
        <taxon>Alphaproteobacteria</taxon>
        <taxon>Hyphomicrobiales</taxon>
        <taxon>Nitrobacteraceae</taxon>
        <taxon>Rhodopseudomonas</taxon>
    </lineage>
</organism>
<keyword evidence="2" id="KW-1185">Reference proteome</keyword>
<evidence type="ECO:0000313" key="2">
    <source>
        <dbReference type="Proteomes" id="UP000542353"/>
    </source>
</evidence>
<dbReference type="AlphaFoldDB" id="A0A7W7Z6K7"/>
<reference evidence="1 2" key="1">
    <citation type="submission" date="2020-08" db="EMBL/GenBank/DDBJ databases">
        <title>Genomic Encyclopedia of Type Strains, Phase IV (KMG-IV): sequencing the most valuable type-strain genomes for metagenomic binning, comparative biology and taxonomic classification.</title>
        <authorList>
            <person name="Goeker M."/>
        </authorList>
    </citation>
    <scope>NUCLEOTIDE SEQUENCE [LARGE SCALE GENOMIC DNA]</scope>
    <source>
        <strain evidence="1 2">DSM 12706</strain>
    </source>
</reference>
<evidence type="ECO:0000313" key="1">
    <source>
        <dbReference type="EMBL" id="MBB5048986.1"/>
    </source>
</evidence>
<dbReference type="EMBL" id="JACHIH010000028">
    <property type="protein sequence ID" value="MBB5048986.1"/>
    <property type="molecule type" value="Genomic_DNA"/>
</dbReference>
<name>A0A7W7Z6K7_9BRAD</name>
<dbReference type="Proteomes" id="UP000542353">
    <property type="component" value="Unassembled WGS sequence"/>
</dbReference>
<gene>
    <name evidence="1" type="ORF">HNR60_003757</name>
</gene>
<accession>A0A7W7Z6K7</accession>
<proteinExistence type="predicted"/>
<comment type="caution">
    <text evidence="1">The sequence shown here is derived from an EMBL/GenBank/DDBJ whole genome shotgun (WGS) entry which is preliminary data.</text>
</comment>